<dbReference type="RefSeq" id="WP_310836851.1">
    <property type="nucleotide sequence ID" value="NZ_JAVLSM010000004.1"/>
</dbReference>
<evidence type="ECO:0000313" key="2">
    <source>
        <dbReference type="EMBL" id="MDT0336771.1"/>
    </source>
</evidence>
<dbReference type="SUPFAM" id="SSF53474">
    <property type="entry name" value="alpha/beta-Hydrolases"/>
    <property type="match status" value="1"/>
</dbReference>
<organism evidence="2">
    <name type="scientific">Herbaspirillum huttiense subsp. nephrolepidis</name>
    <dbReference type="NCBI Taxonomy" id="3075126"/>
    <lineage>
        <taxon>Bacteria</taxon>
        <taxon>Pseudomonadati</taxon>
        <taxon>Pseudomonadota</taxon>
        <taxon>Betaproteobacteria</taxon>
        <taxon>Burkholderiales</taxon>
        <taxon>Oxalobacteraceae</taxon>
        <taxon>Herbaspirillum</taxon>
    </lineage>
</organism>
<sequence>MKHNLDRHRLRRRWMLAGLMAWLFLIPFLSPAQTMRTEPAPLIDIVLVHGAFADGSSWSKVIALLQRKGYHVTAVQNPLSSLAADVAATSRVIARQPHPVLLVGHSWGGAVISEAGNQEKVKGLVYLSALAPDSGESVVQALQRLQAPMQGLQPDHNGLIWLDDPKVFAQVMAHDVAVDQVRALAAVQQPIAASAFAEPVMHAAWHDKPGWYLVTQGDHALSTAVQQQFAAAMKAQTETIVSSHLSLVSHPQQVADLIDRAARSLH</sequence>
<comment type="caution">
    <text evidence="2">The sequence shown here is derived from an EMBL/GenBank/DDBJ whole genome shotgun (WGS) entry which is preliminary data.</text>
</comment>
<proteinExistence type="predicted"/>
<feature type="domain" description="AB hydrolase-1" evidence="1">
    <location>
        <begin position="45"/>
        <end position="256"/>
    </location>
</feature>
<dbReference type="Gene3D" id="3.40.50.1820">
    <property type="entry name" value="alpha/beta hydrolase"/>
    <property type="match status" value="1"/>
</dbReference>
<dbReference type="GO" id="GO:0016787">
    <property type="term" value="F:hydrolase activity"/>
    <property type="evidence" value="ECO:0007669"/>
    <property type="project" value="UniProtKB-KW"/>
</dbReference>
<keyword evidence="2" id="KW-0378">Hydrolase</keyword>
<accession>A0AAE4G8P0</accession>
<dbReference type="AlphaFoldDB" id="A0AAE4G8P0"/>
<gene>
    <name evidence="2" type="ORF">RJN63_08030</name>
</gene>
<protein>
    <submittedName>
        <fullName evidence="2">Alpha/beta hydrolase</fullName>
    </submittedName>
</protein>
<dbReference type="InterPro" id="IPR000073">
    <property type="entry name" value="AB_hydrolase_1"/>
</dbReference>
<dbReference type="InterPro" id="IPR029058">
    <property type="entry name" value="AB_hydrolase_fold"/>
</dbReference>
<dbReference type="PANTHER" id="PTHR37017">
    <property type="entry name" value="AB HYDROLASE-1 DOMAIN-CONTAINING PROTEIN-RELATED"/>
    <property type="match status" value="1"/>
</dbReference>
<name>A0AAE4G8P0_9BURK</name>
<dbReference type="EMBL" id="JAVRAA010000003">
    <property type="protein sequence ID" value="MDT0336771.1"/>
    <property type="molecule type" value="Genomic_DNA"/>
</dbReference>
<dbReference type="InterPro" id="IPR052897">
    <property type="entry name" value="Sec-Metab_Biosynth_Hydrolase"/>
</dbReference>
<reference evidence="2" key="1">
    <citation type="submission" date="2023-02" db="EMBL/GenBank/DDBJ databases">
        <title>Description of Herbaspirillum huttiense subsp. nephrolepsisexaltata and Herbaspirillum huttiense subsp. lycopersicon.</title>
        <authorList>
            <person name="Poudel M."/>
            <person name="Sharma A."/>
            <person name="Goss E."/>
            <person name="Tapia J.H."/>
            <person name="Harmon C.M."/>
            <person name="Jones J.B."/>
        </authorList>
    </citation>
    <scope>NUCLEOTIDE SEQUENCE</scope>
    <source>
        <strain evidence="2">NC40101</strain>
    </source>
</reference>
<evidence type="ECO:0000259" key="1">
    <source>
        <dbReference type="Pfam" id="PF12697"/>
    </source>
</evidence>
<dbReference type="PANTHER" id="PTHR37017:SF11">
    <property type="entry name" value="ESTERASE_LIPASE_THIOESTERASE DOMAIN-CONTAINING PROTEIN"/>
    <property type="match status" value="1"/>
</dbReference>
<dbReference type="Pfam" id="PF12697">
    <property type="entry name" value="Abhydrolase_6"/>
    <property type="match status" value="1"/>
</dbReference>